<gene>
    <name evidence="1" type="ORF">WT57_16570</name>
</gene>
<protein>
    <submittedName>
        <fullName evidence="1">Uncharacterized protein</fullName>
    </submittedName>
</protein>
<comment type="caution">
    <text evidence="1">The sequence shown here is derived from an EMBL/GenBank/DDBJ whole genome shotgun (WGS) entry which is preliminary data.</text>
</comment>
<reference evidence="1 2" key="1">
    <citation type="submission" date="2015-11" db="EMBL/GenBank/DDBJ databases">
        <title>Expanding the genomic diversity of Burkholderia species for the development of highly accurate diagnostics.</title>
        <authorList>
            <person name="Sahl J."/>
            <person name="Keim P."/>
            <person name="Wagner D."/>
        </authorList>
    </citation>
    <scope>NUCLEOTIDE SEQUENCE [LARGE SCALE GENOMIC DNA]</scope>
    <source>
        <strain evidence="1 2">MSMB574WGS</strain>
    </source>
</reference>
<dbReference type="EMBL" id="LPJX01000029">
    <property type="protein sequence ID" value="KWF67684.1"/>
    <property type="molecule type" value="Genomic_DNA"/>
</dbReference>
<proteinExistence type="predicted"/>
<sequence>MRSTVLVEIQKMLRDGESGFVELEQLRNRSLNYLGHSMQRIPFETRERLAVEQHPVNVTASVSLPRKRSDAWQ</sequence>
<evidence type="ECO:0000313" key="2">
    <source>
        <dbReference type="Proteomes" id="UP000061512"/>
    </source>
</evidence>
<evidence type="ECO:0000313" key="1">
    <source>
        <dbReference type="EMBL" id="KWF67684.1"/>
    </source>
</evidence>
<accession>A0A132F3A7</accession>
<dbReference type="AlphaFoldDB" id="A0A132F3A7"/>
<organism evidence="1 2">
    <name type="scientific">Burkholderia pseudomultivorans</name>
    <dbReference type="NCBI Taxonomy" id="1207504"/>
    <lineage>
        <taxon>Bacteria</taxon>
        <taxon>Pseudomonadati</taxon>
        <taxon>Pseudomonadota</taxon>
        <taxon>Betaproteobacteria</taxon>
        <taxon>Burkholderiales</taxon>
        <taxon>Burkholderiaceae</taxon>
        <taxon>Burkholderia</taxon>
        <taxon>Burkholderia cepacia complex</taxon>
    </lineage>
</organism>
<dbReference type="Proteomes" id="UP000061512">
    <property type="component" value="Unassembled WGS sequence"/>
</dbReference>
<name>A0A132F3A7_9BURK</name>